<gene>
    <name evidence="1" type="ORF">O6H91_06G008000</name>
</gene>
<comment type="caution">
    <text evidence="1">The sequence shown here is derived from an EMBL/GenBank/DDBJ whole genome shotgun (WGS) entry which is preliminary data.</text>
</comment>
<dbReference type="EMBL" id="CM055097">
    <property type="protein sequence ID" value="KAJ7551276.1"/>
    <property type="molecule type" value="Genomic_DNA"/>
</dbReference>
<organism evidence="1 2">
    <name type="scientific">Diphasiastrum complanatum</name>
    <name type="common">Issler's clubmoss</name>
    <name type="synonym">Lycopodium complanatum</name>
    <dbReference type="NCBI Taxonomy" id="34168"/>
    <lineage>
        <taxon>Eukaryota</taxon>
        <taxon>Viridiplantae</taxon>
        <taxon>Streptophyta</taxon>
        <taxon>Embryophyta</taxon>
        <taxon>Tracheophyta</taxon>
        <taxon>Lycopodiopsida</taxon>
        <taxon>Lycopodiales</taxon>
        <taxon>Lycopodiaceae</taxon>
        <taxon>Lycopodioideae</taxon>
        <taxon>Diphasiastrum</taxon>
    </lineage>
</organism>
<sequence>MEVGEQMSEVNSDGRGKMWHLDQTLDQPLGIEAGQVRAMQTNKALPLSVTLQLAFLSLGVVYGDLGTSPLYVFQSTFPGGITDTEDLLGAVSLICYTITLIPLIKYVFIVLRANDNGEGGTFALYSLICRHANVNTIPNQHPTDQKLTTYSRRNLTDKSYSSKIKKVLEASYVAQQVLLIFVLLGTCMVIGDGILAPAISVLSSVHGLKVAHSAFPQGFIVILASIILVVLFSMQRFGTDKVGFMFAPVILIWFIFIGSIGVFNIVKHEPTIFRALSPHYIVKFLQKKHLGGWYALEGIVLSITGAEAMFADLGHFTTRSIQIAFVTIVYPCLLAAYIGQAAFLTKYPDQVYDAFYNSTPGSVYWPMFVVATLAAIVASQATISATFSIVKQSVALGCFPRVKIVHTSNRFLGQIYIPEVNWILMILCLIVTAAFKTSTQIGNAYGIAVVGVMVVTTLLMTLIMVFIWQTYPVLVLLFFLVYMSVEVNYLFAVLFKATSSGWVPLAVAAVLLTVMYVWHYGTVKRYECEMQNKVSIGWILGLGPSIGLVRVPGIGLFYTDLAHGVPSIFSRFLTHLPALHSIVIFMCIKYLPVNTVPQEERFLVRRIGPKHYWIYRCAVRYGYKDLHKRDDVFENLLMESIASSIKMEALQANDVEESEYASSIDNVASISRAETPPSSLPSATRLNIQKRVRFVSSESSSTNSESLEIRRAAPETNGAGTGDTISYPPEDAGVNQQLNFLWKAKENGVVHILGKTRVIARTGSGLLRRLTINCVYTFLRKICRASDVIYHIPQESLLNVGMVNYI</sequence>
<accession>A0ACC2DAF4</accession>
<keyword evidence="2" id="KW-1185">Reference proteome</keyword>
<evidence type="ECO:0000313" key="2">
    <source>
        <dbReference type="Proteomes" id="UP001162992"/>
    </source>
</evidence>
<name>A0ACC2DAF4_DIPCM</name>
<dbReference type="Proteomes" id="UP001162992">
    <property type="component" value="Chromosome 6"/>
</dbReference>
<protein>
    <submittedName>
        <fullName evidence="1">Uncharacterized protein</fullName>
    </submittedName>
</protein>
<reference evidence="2" key="1">
    <citation type="journal article" date="2024" name="Proc. Natl. Acad. Sci. U.S.A.">
        <title>Extraordinary preservation of gene collinearity over three hundred million years revealed in homosporous lycophytes.</title>
        <authorList>
            <person name="Li C."/>
            <person name="Wickell D."/>
            <person name="Kuo L.Y."/>
            <person name="Chen X."/>
            <person name="Nie B."/>
            <person name="Liao X."/>
            <person name="Peng D."/>
            <person name="Ji J."/>
            <person name="Jenkins J."/>
            <person name="Williams M."/>
            <person name="Shu S."/>
            <person name="Plott C."/>
            <person name="Barry K."/>
            <person name="Rajasekar S."/>
            <person name="Grimwood J."/>
            <person name="Han X."/>
            <person name="Sun S."/>
            <person name="Hou Z."/>
            <person name="He W."/>
            <person name="Dai G."/>
            <person name="Sun C."/>
            <person name="Schmutz J."/>
            <person name="Leebens-Mack J.H."/>
            <person name="Li F.W."/>
            <person name="Wang L."/>
        </authorList>
    </citation>
    <scope>NUCLEOTIDE SEQUENCE [LARGE SCALE GENOMIC DNA]</scope>
    <source>
        <strain evidence="2">cv. PW_Plant_1</strain>
    </source>
</reference>
<proteinExistence type="predicted"/>
<evidence type="ECO:0000313" key="1">
    <source>
        <dbReference type="EMBL" id="KAJ7551276.1"/>
    </source>
</evidence>